<dbReference type="GO" id="GO:0004745">
    <property type="term" value="F:all-trans-retinol dehydrogenase (NAD+) activity"/>
    <property type="evidence" value="ECO:0007669"/>
    <property type="project" value="UniProtKB-EC"/>
</dbReference>
<dbReference type="STRING" id="1212491.LFA_1202"/>
<organism evidence="4 5">
    <name type="scientific">Legionella fallonii LLAP-10</name>
    <dbReference type="NCBI Taxonomy" id="1212491"/>
    <lineage>
        <taxon>Bacteria</taxon>
        <taxon>Pseudomonadati</taxon>
        <taxon>Pseudomonadota</taxon>
        <taxon>Gammaproteobacteria</taxon>
        <taxon>Legionellales</taxon>
        <taxon>Legionellaceae</taxon>
        <taxon>Legionella</taxon>
    </lineage>
</organism>
<dbReference type="CDD" id="cd05374">
    <property type="entry name" value="17beta-HSD-like_SDR_c"/>
    <property type="match status" value="1"/>
</dbReference>
<dbReference type="PANTHER" id="PTHR44169">
    <property type="entry name" value="NADPH-DEPENDENT 1-ACYLDIHYDROXYACETONE PHOSPHATE REDUCTASE"/>
    <property type="match status" value="1"/>
</dbReference>
<dbReference type="EMBL" id="LN614827">
    <property type="protein sequence ID" value="CEG56633.1"/>
    <property type="molecule type" value="Genomic_DNA"/>
</dbReference>
<protein>
    <submittedName>
        <fullName evidence="4">All-trans-retinol dehydrogenase (NAD(+))</fullName>
        <ecNumber evidence="4">1.1.1.105</ecNumber>
    </submittedName>
</protein>
<evidence type="ECO:0000256" key="3">
    <source>
        <dbReference type="RuleBase" id="RU000363"/>
    </source>
</evidence>
<accession>A0A098G2C8</accession>
<dbReference type="InterPro" id="IPR002347">
    <property type="entry name" value="SDR_fam"/>
</dbReference>
<dbReference type="InterPro" id="IPR020904">
    <property type="entry name" value="Sc_DH/Rdtase_CS"/>
</dbReference>
<dbReference type="HOGENOM" id="CLU_010194_2_9_6"/>
<sequence length="286" mass="31842">MSEKIILITGCSSGIGFDTVFALQKRGHRVIASCRQMADVEKLSAMGVETLLLDVSDSISIQRAFAQCLSMTSGRLDVLINNAGYGQAGALEDISRDTLREQFETNVFGLMELTNLAIPIMRQQGQGRIINFSSLLGIISIPFRGVYNASKYAVEGLSDTLRLELHAANIPVITIEPGPIKSRFRDNAINRVLNNFDASNSYFKSQYEAMLSSHKQVKSDLFFTKKIFTQQTDVVIKKLIHAIEAKKPKAKYPVTLPAYLFIFLKRILTTKMLDKLLLAVSKKELS</sequence>
<comment type="similarity">
    <text evidence="1 3">Belongs to the short-chain dehydrogenases/reductases (SDR) family.</text>
</comment>
<keyword evidence="5" id="KW-1185">Reference proteome</keyword>
<evidence type="ECO:0000313" key="5">
    <source>
        <dbReference type="Proteomes" id="UP000032430"/>
    </source>
</evidence>
<evidence type="ECO:0000256" key="2">
    <source>
        <dbReference type="ARBA" id="ARBA00023002"/>
    </source>
</evidence>
<dbReference type="PRINTS" id="PR00081">
    <property type="entry name" value="GDHRDH"/>
</dbReference>
<evidence type="ECO:0000256" key="1">
    <source>
        <dbReference type="ARBA" id="ARBA00006484"/>
    </source>
</evidence>
<dbReference type="SUPFAM" id="SSF51735">
    <property type="entry name" value="NAD(P)-binding Rossmann-fold domains"/>
    <property type="match status" value="1"/>
</dbReference>
<dbReference type="Gene3D" id="3.40.50.720">
    <property type="entry name" value="NAD(P)-binding Rossmann-like Domain"/>
    <property type="match status" value="1"/>
</dbReference>
<proteinExistence type="inferred from homology"/>
<reference evidence="5" key="1">
    <citation type="submission" date="2014-09" db="EMBL/GenBank/DDBJ databases">
        <authorList>
            <person name="Gomez-Valero L."/>
        </authorList>
    </citation>
    <scope>NUCLEOTIDE SEQUENCE [LARGE SCALE GENOMIC DNA]</scope>
    <source>
        <strain evidence="5">ATCC700992</strain>
    </source>
</reference>
<dbReference type="Proteomes" id="UP000032430">
    <property type="component" value="Chromosome I"/>
</dbReference>
<dbReference type="InterPro" id="IPR036291">
    <property type="entry name" value="NAD(P)-bd_dom_sf"/>
</dbReference>
<evidence type="ECO:0000313" key="4">
    <source>
        <dbReference type="EMBL" id="CEG56633.1"/>
    </source>
</evidence>
<dbReference type="PRINTS" id="PR00080">
    <property type="entry name" value="SDRFAMILY"/>
</dbReference>
<dbReference type="Pfam" id="PF00106">
    <property type="entry name" value="adh_short"/>
    <property type="match status" value="1"/>
</dbReference>
<dbReference type="PANTHER" id="PTHR44169:SF6">
    <property type="entry name" value="NADPH-DEPENDENT 1-ACYLDIHYDROXYACETONE PHOSPHATE REDUCTASE"/>
    <property type="match status" value="1"/>
</dbReference>
<dbReference type="AlphaFoldDB" id="A0A098G2C8"/>
<dbReference type="PROSITE" id="PS00061">
    <property type="entry name" value="ADH_SHORT"/>
    <property type="match status" value="1"/>
</dbReference>
<dbReference type="OrthoDB" id="9810734at2"/>
<keyword evidence="2 4" id="KW-0560">Oxidoreductase</keyword>
<dbReference type="EC" id="1.1.1.105" evidence="4"/>
<dbReference type="KEGG" id="lfa:LFA_1202"/>
<name>A0A098G2C8_9GAMM</name>
<gene>
    <name evidence="4" type="ORF">LFA_1202</name>
</gene>